<proteinExistence type="predicted"/>
<dbReference type="OrthoDB" id="3520547at2"/>
<gene>
    <name evidence="2" type="ORF">DVS28_a1611</name>
</gene>
<dbReference type="InterPro" id="IPR021941">
    <property type="entry name" value="DUF3556_TM"/>
</dbReference>
<protein>
    <submittedName>
        <fullName evidence="2">CONSERVED MEMBRANE PROTEIN</fullName>
    </submittedName>
</protein>
<dbReference type="Proteomes" id="UP000264006">
    <property type="component" value="Chromosome"/>
</dbReference>
<dbReference type="RefSeq" id="WP_114590980.1">
    <property type="nucleotide sequence ID" value="NZ_CAXIBR010000032.1"/>
</dbReference>
<accession>A0A346XVQ6</accession>
<sequence length="569" mass="62485">MGLMSPEQPHYDLAEFRTLPYHDRVRLACLDWVHCGFGAPTSAYLFYLLKIGLWIGGWILIVRASGMSGGVADWWTTPMAFVKAIAWTMLWEGMGFGCGSGPLTGRYWPPVAGLGHWLRPGTITLPAFPDRLPFTAGSRRTVVDVALYAGYLGTGAALLFADRVGPATVLPVLVLLALASLRDKTVFLASRGEHYATTLAVVVFVGSAGIAADTTWAQVPVGVIAGAKAVQVAIWWWAATSKLNHHFPYVVGVMLTNHPLNRFPTLRRRLVRAYPHDLRPGTVPRVLAHGGTVIEYVVPLTLVLSDGGVGTIVGLGIMVAFHAWIFSSFALGVPQEWNVLFVYSALVLFGTNAEVEPWQLGSPLLWAILLLALVVVPVVGNLRPDKVSFLPSMRYYAGNWATTTWLFTPEALARFDREVPKVADELLTQLRRFYDDDANEVSLSRVPAFRAMHLHGRLVQRLICRAVEDPDDRVIREGELVAGMALGWNFGDGHLHDEQLLDAVQERCGFAPGELRIVAIESQPITRATWSWRIVDAADGVLLRGTAPVTDALEQQPWPDPIQGRDEAP</sequence>
<reference evidence="2 3" key="1">
    <citation type="submission" date="2018-09" db="EMBL/GenBank/DDBJ databases">
        <title>Complete genome sequence of Euzebya sp. DY32-46 isolated from seawater of Pacific Ocean.</title>
        <authorList>
            <person name="Xu L."/>
            <person name="Wu Y.-H."/>
            <person name="Xu X.-W."/>
        </authorList>
    </citation>
    <scope>NUCLEOTIDE SEQUENCE [LARGE SCALE GENOMIC DNA]</scope>
    <source>
        <strain evidence="2 3">DY32-46</strain>
    </source>
</reference>
<feature type="transmembrane region" description="Helical" evidence="1">
    <location>
        <begin position="337"/>
        <end position="353"/>
    </location>
</feature>
<keyword evidence="1" id="KW-1133">Transmembrane helix</keyword>
<dbReference type="AlphaFoldDB" id="A0A346XVQ6"/>
<organism evidence="2 3">
    <name type="scientific">Euzebya pacifica</name>
    <dbReference type="NCBI Taxonomy" id="1608957"/>
    <lineage>
        <taxon>Bacteria</taxon>
        <taxon>Bacillati</taxon>
        <taxon>Actinomycetota</taxon>
        <taxon>Nitriliruptoria</taxon>
        <taxon>Euzebyales</taxon>
    </lineage>
</organism>
<evidence type="ECO:0000313" key="3">
    <source>
        <dbReference type="Proteomes" id="UP000264006"/>
    </source>
</evidence>
<name>A0A346XVQ6_9ACTN</name>
<keyword evidence="1" id="KW-0472">Membrane</keyword>
<feature type="transmembrane region" description="Helical" evidence="1">
    <location>
        <begin position="307"/>
        <end position="325"/>
    </location>
</feature>
<evidence type="ECO:0000256" key="1">
    <source>
        <dbReference type="SAM" id="Phobius"/>
    </source>
</evidence>
<evidence type="ECO:0000313" key="2">
    <source>
        <dbReference type="EMBL" id="AXV06303.1"/>
    </source>
</evidence>
<feature type="transmembrane region" description="Helical" evidence="1">
    <location>
        <begin position="365"/>
        <end position="384"/>
    </location>
</feature>
<keyword evidence="3" id="KW-1185">Reference proteome</keyword>
<dbReference type="KEGG" id="euz:DVS28_a1611"/>
<feature type="transmembrane region" description="Helical" evidence="1">
    <location>
        <begin position="195"/>
        <end position="212"/>
    </location>
</feature>
<keyword evidence="1" id="KW-0812">Transmembrane</keyword>
<feature type="transmembrane region" description="Helical" evidence="1">
    <location>
        <begin position="44"/>
        <end position="62"/>
    </location>
</feature>
<feature type="transmembrane region" description="Helical" evidence="1">
    <location>
        <begin position="167"/>
        <end position="183"/>
    </location>
</feature>
<dbReference type="Pfam" id="PF12077">
    <property type="entry name" value="DUF3556"/>
    <property type="match status" value="1"/>
</dbReference>
<dbReference type="EMBL" id="CP031165">
    <property type="protein sequence ID" value="AXV06303.1"/>
    <property type="molecule type" value="Genomic_DNA"/>
</dbReference>